<dbReference type="InterPro" id="IPR036397">
    <property type="entry name" value="RNaseH_sf"/>
</dbReference>
<evidence type="ECO:0000256" key="3">
    <source>
        <dbReference type="ARBA" id="ARBA00022695"/>
    </source>
</evidence>
<dbReference type="Proteomes" id="UP000050791">
    <property type="component" value="Unassembled WGS sequence"/>
</dbReference>
<dbReference type="FunFam" id="2.40.70.10:FF:000130">
    <property type="entry name" value="Retrovirus-related Pol polyprotein from transposon opus-like Protein"/>
    <property type="match status" value="1"/>
</dbReference>
<dbReference type="InterPro" id="IPR043502">
    <property type="entry name" value="DNA/RNA_pol_sf"/>
</dbReference>
<dbReference type="InterPro" id="IPR041577">
    <property type="entry name" value="RT_RNaseH_2"/>
</dbReference>
<dbReference type="PROSITE" id="PS50994">
    <property type="entry name" value="INTEGRASE"/>
    <property type="match status" value="1"/>
</dbReference>
<dbReference type="Gene3D" id="1.10.340.70">
    <property type="match status" value="1"/>
</dbReference>
<feature type="compositionally biased region" description="Basic residues" evidence="9">
    <location>
        <begin position="209"/>
        <end position="227"/>
    </location>
</feature>
<dbReference type="InterPro" id="IPR055469">
    <property type="entry name" value="DUF7041"/>
</dbReference>
<dbReference type="Pfam" id="PF17919">
    <property type="entry name" value="RT_RNaseH_2"/>
    <property type="match status" value="1"/>
</dbReference>
<dbReference type="InterPro" id="IPR034132">
    <property type="entry name" value="RP_Saci-like"/>
</dbReference>
<evidence type="ECO:0000259" key="10">
    <source>
        <dbReference type="PROSITE" id="PS50175"/>
    </source>
</evidence>
<dbReference type="SUPFAM" id="SSF50630">
    <property type="entry name" value="Acid proteases"/>
    <property type="match status" value="1"/>
</dbReference>
<proteinExistence type="predicted"/>
<keyword evidence="3" id="KW-0548">Nucleotidyltransferase</keyword>
<dbReference type="Pfam" id="PF23055">
    <property type="entry name" value="DUF7041"/>
    <property type="match status" value="1"/>
</dbReference>
<dbReference type="PANTHER" id="PTHR37984">
    <property type="entry name" value="PROTEIN CBG26694"/>
    <property type="match status" value="1"/>
</dbReference>
<dbReference type="Gene3D" id="3.30.420.10">
    <property type="entry name" value="Ribonuclease H-like superfamily/Ribonuclease H"/>
    <property type="match status" value="1"/>
</dbReference>
<evidence type="ECO:0000256" key="9">
    <source>
        <dbReference type="SAM" id="MobiDB-lite"/>
    </source>
</evidence>
<keyword evidence="4" id="KW-0540">Nuclease</keyword>
<dbReference type="Gene3D" id="2.40.70.10">
    <property type="entry name" value="Acid Proteases"/>
    <property type="match status" value="1"/>
</dbReference>
<evidence type="ECO:0000256" key="2">
    <source>
        <dbReference type="ARBA" id="ARBA00022679"/>
    </source>
</evidence>
<reference evidence="14" key="1">
    <citation type="submission" date="2023-11" db="UniProtKB">
        <authorList>
            <consortium name="WormBaseParasite"/>
        </authorList>
    </citation>
    <scope>IDENTIFICATION</scope>
</reference>
<dbReference type="CDD" id="cd06094">
    <property type="entry name" value="RP_Saci_like"/>
    <property type="match status" value="1"/>
</dbReference>
<evidence type="ECO:0000256" key="4">
    <source>
        <dbReference type="ARBA" id="ARBA00022722"/>
    </source>
</evidence>
<evidence type="ECO:0008006" key="15">
    <source>
        <dbReference type="Google" id="ProtNLM"/>
    </source>
</evidence>
<keyword evidence="5" id="KW-0255">Endonuclease</keyword>
<evidence type="ECO:0000256" key="1">
    <source>
        <dbReference type="ARBA" id="ARBA00022670"/>
    </source>
</evidence>
<dbReference type="InterPro" id="IPR001584">
    <property type="entry name" value="Integrase_cat-core"/>
</dbReference>
<feature type="domain" description="Peptidase A2" evidence="10">
    <location>
        <begin position="295"/>
        <end position="367"/>
    </location>
</feature>
<dbReference type="PROSITE" id="PS50878">
    <property type="entry name" value="RT_POL"/>
    <property type="match status" value="1"/>
</dbReference>
<dbReference type="GO" id="GO:0006508">
    <property type="term" value="P:proteolysis"/>
    <property type="evidence" value="ECO:0007669"/>
    <property type="project" value="UniProtKB-KW"/>
</dbReference>
<dbReference type="InterPro" id="IPR041588">
    <property type="entry name" value="Integrase_H2C2"/>
</dbReference>
<dbReference type="Pfam" id="PF17921">
    <property type="entry name" value="Integrase_H2C2"/>
    <property type="match status" value="1"/>
</dbReference>
<dbReference type="GO" id="GO:0003964">
    <property type="term" value="F:RNA-directed DNA polymerase activity"/>
    <property type="evidence" value="ECO:0007669"/>
    <property type="project" value="UniProtKB-KW"/>
</dbReference>
<dbReference type="GO" id="GO:0003676">
    <property type="term" value="F:nucleic acid binding"/>
    <property type="evidence" value="ECO:0007669"/>
    <property type="project" value="InterPro"/>
</dbReference>
<evidence type="ECO:0000256" key="7">
    <source>
        <dbReference type="ARBA" id="ARBA00022918"/>
    </source>
</evidence>
<organism evidence="13 14">
    <name type="scientific">Schistosoma mattheei</name>
    <dbReference type="NCBI Taxonomy" id="31246"/>
    <lineage>
        <taxon>Eukaryota</taxon>
        <taxon>Metazoa</taxon>
        <taxon>Spiralia</taxon>
        <taxon>Lophotrochozoa</taxon>
        <taxon>Platyhelminthes</taxon>
        <taxon>Trematoda</taxon>
        <taxon>Digenea</taxon>
        <taxon>Strigeidida</taxon>
        <taxon>Schistosomatoidea</taxon>
        <taxon>Schistosomatidae</taxon>
        <taxon>Schistosoma</taxon>
    </lineage>
</organism>
<evidence type="ECO:0000256" key="5">
    <source>
        <dbReference type="ARBA" id="ARBA00022759"/>
    </source>
</evidence>
<name>A0AA85BAY9_9TREM</name>
<dbReference type="FunFam" id="1.10.340.70:FF:000006">
    <property type="entry name" value="Retrovirus-related Pol polyprotein from transposon 297-like Protein"/>
    <property type="match status" value="1"/>
</dbReference>
<dbReference type="InterPro" id="IPR001995">
    <property type="entry name" value="Peptidase_A2_cat"/>
</dbReference>
<dbReference type="FunFam" id="3.10.10.10:FF:000007">
    <property type="entry name" value="Retrovirus-related Pol polyprotein from transposon 17.6-like Protein"/>
    <property type="match status" value="1"/>
</dbReference>
<dbReference type="InterPro" id="IPR012337">
    <property type="entry name" value="RNaseH-like_sf"/>
</dbReference>
<sequence>MTEQTPKVLKLKTLSPPSFQLMPFWPDNIEAWFCYAEADFSEHGVIDTRAQFLAVVKALPREFNRYVTPSMFTSDVSDPYEILKRSILKRGDLTDRQRLDQLFNNIDLQHGSATDMLQRMREVIGPRTFDEGLFKQLFLSKLPQQVQAVLVSFQNNALDELAVSADRILEITKPSTTEVFSVKEKPHTTQNDITDLCHTLTRYLSLRTDRKRSRTPRRSISRKRSVSRPRETDNPDWCWYHNQYGKFSRNCRKPCNFPNTKPTDSGKLPSRHALTATVAGEQSRLLFVTDVTTRVRYLVDTGAEVSVLPANPNDRLHESTLNLQAANGKPIATYGKRYVYLNVGLRKPIHWIFVVADVSMPIIGMDLLQHHNLIIDTRKRRLVDGNTNLSVCVTSFTGCRVSPVTVKHMIDPLYQPLLDKYPGIQQTQPKLPCVTSNVTHHITTTGPPVFSKARRLAPEKLRLAKNEFDHMMDLGIIRPSSSPYASPLHMVPKKDSNDWRPTGDYRRLNAKTIPDRYPLPHIHDLTATLKGTTVFSKIDLVKAYNQIPMATDDIPKTAIITPFGLYEFLRMPFGLRNAAQTFQRFIDDVFRGLNFVHAYVDDCLIASPDRETHLKHLDLVFERLQKHGITVNVQKCQFGTDSLDFLGHTIDAQGIRPLRTKVAAILDYPEPTTVKQLRTFNGLVSFYRRFIPRCASLMKPLTDQLRGNAKSINLDDTARKAFSTVKELIAKATMLAHQDTRAPISIAVDASDSAIGGVLQQWVNNSWQPLAFFSRRLLDTESRYSTFGRELLAMYCAVRHFQHYIEGREFTLFTDHKPLTFSLSSPSDKYSPRESRQLDYISQFTSDIQHISGANNVVADALSRITSLNSFQGIDLLKLAELQKEDSDLQHELSSTTLKLRIKQMGTGKETLLCDTSTGRDRPIVPKHYRRNVFNTLHKLSHPGVRATIKLIAERFCWPGMNKDVREWARSCVSCQKSKVIRHNKCPLGSFKTPDARFDHVHLDLVGPLPDSNGYSYLLTCVDRFTRWPEAVPIKDSTAETVARTFVERWVANFGCPSTITTDRGRQFESDLFRRLTTLLGITRFRTTAYHPQANGLVERFHRQLKASLSAANVSQWTDALPLVLLGIRNAVKADIGYTAAQLVYGTTLRLPGEFVDPSCSSMNMDLTSYTNRLTNAMRSVKPASTRPQSTDVFVQPDLPYSTHVFIRRDSHRRPFESAYEGPFKVLQRESKYYIVDKNGTNDSISIDRLKAAYLEGNPIHVDFPSVQSNDTTQTLIIPHPTTNAHEDTSTVSENKLKTTRSGRRVRFPEHLNDYCT</sequence>
<evidence type="ECO:0000259" key="11">
    <source>
        <dbReference type="PROSITE" id="PS50878"/>
    </source>
</evidence>
<evidence type="ECO:0000256" key="6">
    <source>
        <dbReference type="ARBA" id="ARBA00022801"/>
    </source>
</evidence>
<keyword evidence="6" id="KW-0378">Hydrolase</keyword>
<dbReference type="GO" id="GO:0004190">
    <property type="term" value="F:aspartic-type endopeptidase activity"/>
    <property type="evidence" value="ECO:0007669"/>
    <property type="project" value="InterPro"/>
</dbReference>
<dbReference type="GO" id="GO:0004519">
    <property type="term" value="F:endonuclease activity"/>
    <property type="evidence" value="ECO:0007669"/>
    <property type="project" value="UniProtKB-KW"/>
</dbReference>
<protein>
    <recommendedName>
        <fullName evidence="15">Reverse transcriptase</fullName>
    </recommendedName>
</protein>
<dbReference type="CDD" id="cd09274">
    <property type="entry name" value="RNase_HI_RT_Ty3"/>
    <property type="match status" value="1"/>
</dbReference>
<dbReference type="GO" id="GO:0015074">
    <property type="term" value="P:DNA integration"/>
    <property type="evidence" value="ECO:0007669"/>
    <property type="project" value="InterPro"/>
</dbReference>
<evidence type="ECO:0000313" key="13">
    <source>
        <dbReference type="Proteomes" id="UP000050791"/>
    </source>
</evidence>
<dbReference type="InterPro" id="IPR050951">
    <property type="entry name" value="Retrovirus_Pol_polyprotein"/>
</dbReference>
<dbReference type="SUPFAM" id="SSF56672">
    <property type="entry name" value="DNA/RNA polymerases"/>
    <property type="match status" value="1"/>
</dbReference>
<keyword evidence="2" id="KW-0808">Transferase</keyword>
<dbReference type="WBParaSite" id="SMTH1_43740.1">
    <property type="protein sequence ID" value="SMTH1_43740.1"/>
    <property type="gene ID" value="SMTH1_43740"/>
</dbReference>
<feature type="domain" description="Reverse transcriptase" evidence="11">
    <location>
        <begin position="472"/>
        <end position="650"/>
    </location>
</feature>
<accession>A0AA85BAY9</accession>
<dbReference type="PROSITE" id="PS50175">
    <property type="entry name" value="ASP_PROT_RETROV"/>
    <property type="match status" value="1"/>
</dbReference>
<feature type="domain" description="Integrase catalytic" evidence="12">
    <location>
        <begin position="990"/>
        <end position="1160"/>
    </location>
</feature>
<dbReference type="PANTHER" id="PTHR37984:SF5">
    <property type="entry name" value="PROTEIN NYNRIN-LIKE"/>
    <property type="match status" value="1"/>
</dbReference>
<dbReference type="Gene3D" id="3.10.10.10">
    <property type="entry name" value="HIV Type 1 Reverse Transcriptase, subunit A, domain 1"/>
    <property type="match status" value="1"/>
</dbReference>
<dbReference type="InterPro" id="IPR000477">
    <property type="entry name" value="RT_dom"/>
</dbReference>
<dbReference type="CDD" id="cd01647">
    <property type="entry name" value="RT_LTR"/>
    <property type="match status" value="1"/>
</dbReference>
<keyword evidence="8" id="KW-0511">Multifunctional enzyme</keyword>
<dbReference type="SUPFAM" id="SSF53098">
    <property type="entry name" value="Ribonuclease H-like"/>
    <property type="match status" value="1"/>
</dbReference>
<keyword evidence="7" id="KW-0695">RNA-directed DNA polymerase</keyword>
<dbReference type="Gene3D" id="3.30.70.270">
    <property type="match status" value="2"/>
</dbReference>
<dbReference type="FunFam" id="3.30.70.270:FF:000020">
    <property type="entry name" value="Transposon Tf2-6 polyprotein-like Protein"/>
    <property type="match status" value="1"/>
</dbReference>
<evidence type="ECO:0000313" key="14">
    <source>
        <dbReference type="WBParaSite" id="SMTH1_43740.1"/>
    </source>
</evidence>
<keyword evidence="1" id="KW-0645">Protease</keyword>
<evidence type="ECO:0000259" key="12">
    <source>
        <dbReference type="PROSITE" id="PS50994"/>
    </source>
</evidence>
<dbReference type="Pfam" id="PF00078">
    <property type="entry name" value="RVT_1"/>
    <property type="match status" value="1"/>
</dbReference>
<dbReference type="InterPro" id="IPR021109">
    <property type="entry name" value="Peptidase_aspartic_dom_sf"/>
</dbReference>
<feature type="region of interest" description="Disordered" evidence="9">
    <location>
        <begin position="208"/>
        <end position="232"/>
    </location>
</feature>
<dbReference type="Pfam" id="PF00665">
    <property type="entry name" value="rve"/>
    <property type="match status" value="1"/>
</dbReference>
<dbReference type="InterPro" id="IPR043128">
    <property type="entry name" value="Rev_trsase/Diguanyl_cyclase"/>
</dbReference>
<evidence type="ECO:0000256" key="8">
    <source>
        <dbReference type="ARBA" id="ARBA00023268"/>
    </source>
</evidence>
<dbReference type="FunFam" id="3.30.420.10:FF:000032">
    <property type="entry name" value="Retrovirus-related Pol polyprotein from transposon 297-like Protein"/>
    <property type="match status" value="1"/>
</dbReference>